<keyword evidence="2" id="KW-1185">Reference proteome</keyword>
<gene>
    <name evidence="1" type="ORF">CUMW_137100</name>
</gene>
<evidence type="ECO:0000313" key="1">
    <source>
        <dbReference type="EMBL" id="GAY51810.1"/>
    </source>
</evidence>
<dbReference type="Proteomes" id="UP000236630">
    <property type="component" value="Unassembled WGS sequence"/>
</dbReference>
<comment type="caution">
    <text evidence="1">The sequence shown here is derived from an EMBL/GenBank/DDBJ whole genome shotgun (WGS) entry which is preliminary data.</text>
</comment>
<dbReference type="AlphaFoldDB" id="A0A2H5PHK0"/>
<proteinExistence type="predicted"/>
<organism evidence="1 2">
    <name type="scientific">Citrus unshiu</name>
    <name type="common">Satsuma mandarin</name>
    <name type="synonym">Citrus nobilis var. unshiu</name>
    <dbReference type="NCBI Taxonomy" id="55188"/>
    <lineage>
        <taxon>Eukaryota</taxon>
        <taxon>Viridiplantae</taxon>
        <taxon>Streptophyta</taxon>
        <taxon>Embryophyta</taxon>
        <taxon>Tracheophyta</taxon>
        <taxon>Spermatophyta</taxon>
        <taxon>Magnoliopsida</taxon>
        <taxon>eudicotyledons</taxon>
        <taxon>Gunneridae</taxon>
        <taxon>Pentapetalae</taxon>
        <taxon>rosids</taxon>
        <taxon>malvids</taxon>
        <taxon>Sapindales</taxon>
        <taxon>Rutaceae</taxon>
        <taxon>Aurantioideae</taxon>
        <taxon>Citrus</taxon>
    </lineage>
</organism>
<accession>A0A2H5PHK0</accession>
<dbReference type="EMBL" id="BDQV01000074">
    <property type="protein sequence ID" value="GAY51810.1"/>
    <property type="molecule type" value="Genomic_DNA"/>
</dbReference>
<name>A0A2H5PHK0_CITUN</name>
<sequence length="197" mass="22847">MVGNLYSTFTYFSLSLTAVTNKGRFSVLLLCWHELIMSINFSMGISREDGFDKKEKQVILIDERQSRGVNVMEHELLELEFWPVEHPLEPQDEDRPVKCPMPSASSVINNDSRMEDQERIADSFRKRTEVPPDFSNREGIDVNIEPPIRAVRKRHHHSLTSDDHNAQSLMRTPPHPPLQSQKITVLEMLQDFDKFES</sequence>
<evidence type="ECO:0000313" key="2">
    <source>
        <dbReference type="Proteomes" id="UP000236630"/>
    </source>
</evidence>
<dbReference type="PANTHER" id="PTHR34196">
    <property type="entry name" value="OS02G0697700 PROTEIN"/>
    <property type="match status" value="1"/>
</dbReference>
<protein>
    <submittedName>
        <fullName evidence="1">Uncharacterized protein</fullName>
    </submittedName>
</protein>
<dbReference type="PANTHER" id="PTHR34196:SF4">
    <property type="entry name" value="OS06G0208200 PROTEIN"/>
    <property type="match status" value="1"/>
</dbReference>
<reference evidence="1 2" key="1">
    <citation type="journal article" date="2017" name="Front. Genet.">
        <title>Draft sequencing of the heterozygous diploid genome of Satsuma (Citrus unshiu Marc.) using a hybrid assembly approach.</title>
        <authorList>
            <person name="Shimizu T."/>
            <person name="Tanizawa Y."/>
            <person name="Mochizuki T."/>
            <person name="Nagasaki H."/>
            <person name="Yoshioka T."/>
            <person name="Toyoda A."/>
            <person name="Fujiyama A."/>
            <person name="Kaminuma E."/>
            <person name="Nakamura Y."/>
        </authorList>
    </citation>
    <scope>NUCLEOTIDE SEQUENCE [LARGE SCALE GENOMIC DNA]</scope>
    <source>
        <strain evidence="2">cv. Miyagawa wase</strain>
    </source>
</reference>